<keyword evidence="2" id="KW-0472">Membrane</keyword>
<organism evidence="3 4">
    <name type="scientific">Pristionchus pacificus</name>
    <name type="common">Parasitic nematode worm</name>
    <dbReference type="NCBI Taxonomy" id="54126"/>
    <lineage>
        <taxon>Eukaryota</taxon>
        <taxon>Metazoa</taxon>
        <taxon>Ecdysozoa</taxon>
        <taxon>Nematoda</taxon>
        <taxon>Chromadorea</taxon>
        <taxon>Rhabditida</taxon>
        <taxon>Rhabditina</taxon>
        <taxon>Diplogasteromorpha</taxon>
        <taxon>Diplogasteroidea</taxon>
        <taxon>Neodiplogasteridae</taxon>
        <taxon>Pristionchus</taxon>
    </lineage>
</organism>
<feature type="compositionally biased region" description="Basic and acidic residues" evidence="1">
    <location>
        <begin position="510"/>
        <end position="527"/>
    </location>
</feature>
<feature type="compositionally biased region" description="Basic residues" evidence="1">
    <location>
        <begin position="200"/>
        <end position="211"/>
    </location>
</feature>
<feature type="compositionally biased region" description="Low complexity" evidence="1">
    <location>
        <begin position="373"/>
        <end position="383"/>
    </location>
</feature>
<evidence type="ECO:0000313" key="3">
    <source>
        <dbReference type="EnsemblMetazoa" id="PPA00966.1"/>
    </source>
</evidence>
<feature type="region of interest" description="Disordered" evidence="1">
    <location>
        <begin position="417"/>
        <end position="439"/>
    </location>
</feature>
<feature type="region of interest" description="Disordered" evidence="1">
    <location>
        <begin position="200"/>
        <end position="257"/>
    </location>
</feature>
<accession>A0A8R1U266</accession>
<reference evidence="3" key="2">
    <citation type="submission" date="2022-06" db="UniProtKB">
        <authorList>
            <consortium name="EnsemblMetazoa"/>
        </authorList>
    </citation>
    <scope>IDENTIFICATION</scope>
    <source>
        <strain evidence="3">PS312</strain>
    </source>
</reference>
<dbReference type="Proteomes" id="UP000005239">
    <property type="component" value="Unassembled WGS sequence"/>
</dbReference>
<feature type="region of interest" description="Disordered" evidence="1">
    <location>
        <begin position="341"/>
        <end position="383"/>
    </location>
</feature>
<keyword evidence="2" id="KW-0812">Transmembrane</keyword>
<feature type="region of interest" description="Disordered" evidence="1">
    <location>
        <begin position="453"/>
        <end position="553"/>
    </location>
</feature>
<feature type="compositionally biased region" description="Polar residues" evidence="1">
    <location>
        <begin position="473"/>
        <end position="484"/>
    </location>
</feature>
<feature type="compositionally biased region" description="Basic and acidic residues" evidence="1">
    <location>
        <begin position="218"/>
        <end position="231"/>
    </location>
</feature>
<protein>
    <submittedName>
        <fullName evidence="3">Uncharacterized protein</fullName>
    </submittedName>
</protein>
<gene>
    <name evidence="3" type="primary">WBGene00090520</name>
</gene>
<reference evidence="4" key="1">
    <citation type="journal article" date="2008" name="Nat. Genet.">
        <title>The Pristionchus pacificus genome provides a unique perspective on nematode lifestyle and parasitism.</title>
        <authorList>
            <person name="Dieterich C."/>
            <person name="Clifton S.W."/>
            <person name="Schuster L.N."/>
            <person name="Chinwalla A."/>
            <person name="Delehaunty K."/>
            <person name="Dinkelacker I."/>
            <person name="Fulton L."/>
            <person name="Fulton R."/>
            <person name="Godfrey J."/>
            <person name="Minx P."/>
            <person name="Mitreva M."/>
            <person name="Roeseler W."/>
            <person name="Tian H."/>
            <person name="Witte H."/>
            <person name="Yang S.P."/>
            <person name="Wilson R.K."/>
            <person name="Sommer R.J."/>
        </authorList>
    </citation>
    <scope>NUCLEOTIDE SEQUENCE [LARGE SCALE GENOMIC DNA]</scope>
    <source>
        <strain evidence="4">PS312</strain>
    </source>
</reference>
<feature type="compositionally biased region" description="Low complexity" evidence="1">
    <location>
        <begin position="341"/>
        <end position="354"/>
    </location>
</feature>
<accession>A0A2A6BQH4</accession>
<feature type="compositionally biased region" description="Acidic residues" evidence="1">
    <location>
        <begin position="424"/>
        <end position="435"/>
    </location>
</feature>
<dbReference type="EnsemblMetazoa" id="PPA00966.1">
    <property type="protein sequence ID" value="PPA00966.1"/>
    <property type="gene ID" value="WBGene00090520"/>
</dbReference>
<evidence type="ECO:0000256" key="1">
    <source>
        <dbReference type="SAM" id="MobiDB-lite"/>
    </source>
</evidence>
<feature type="transmembrane region" description="Helical" evidence="2">
    <location>
        <begin position="164"/>
        <end position="189"/>
    </location>
</feature>
<keyword evidence="4" id="KW-1185">Reference proteome</keyword>
<sequence>MVECGSFESEGPSATWKINSLDKKVKLDFKQFYDSTIRTYDALRNRFGKGSSKGASKSSLQDSARIESKEIRTTTSAQVVPVTYKDFSDGDFLSKTECMEHAQVYVNNNQQELIPALKSHREFKKYSVNRDGELTCCFGKNGVCRTSSPTPAKVTADESVIDHTLLACIIAGSLICVIIIVTLAATYLYRRFGHVISERHRRHHHGHRRHRQESQQNSDRDSPPSSQKREPLPVPMEDSAPPPPPSIPLPPPNESVISRMPQHNIVVSGSKEGTNPNYTQVNRNINPLVMENSHSPNRAMTPLKTQEMSTQTCTMTRYEAASQCTMTTHPRTRLSHLGELSSRMSAGSSSSDLSDATLRQPSLQSSRHSTRQSVCPPSVVSSSGFVMPSHQSMVYRTRHSPPQTITRHTNDDYLTTTGATMADDVIDSEEDDDEDSVTRSVEDCERVLAAYKAPGHSTPAAPISAHRTESHLSTRPQFSSASHYTENETSRDGALPNRVSRPHLISLPDRSPRGEEKRRIVENRPLRPIDSSPSLPSDVVPPRTRSTISEVETAARRESTVSWLADSTQLSMGRSMHDDDISL</sequence>
<keyword evidence="2" id="KW-1133">Transmembrane helix</keyword>
<name>A0A2A6BQH4_PRIPA</name>
<evidence type="ECO:0000256" key="2">
    <source>
        <dbReference type="SAM" id="Phobius"/>
    </source>
</evidence>
<evidence type="ECO:0000313" key="4">
    <source>
        <dbReference type="Proteomes" id="UP000005239"/>
    </source>
</evidence>
<feature type="compositionally biased region" description="Polar residues" evidence="1">
    <location>
        <begin position="357"/>
        <end position="367"/>
    </location>
</feature>
<proteinExistence type="predicted"/>
<dbReference type="AlphaFoldDB" id="A0A2A6BQH4"/>
<feature type="compositionally biased region" description="Pro residues" evidence="1">
    <location>
        <begin position="240"/>
        <end position="253"/>
    </location>
</feature>
<feature type="compositionally biased region" description="Low complexity" evidence="1">
    <location>
        <begin position="528"/>
        <end position="542"/>
    </location>
</feature>